<comment type="caution">
    <text evidence="2">The sequence shown here is derived from an EMBL/GenBank/DDBJ whole genome shotgun (WGS) entry which is preliminary data.</text>
</comment>
<accession>A0AA90PJB9</accession>
<reference evidence="1" key="2">
    <citation type="submission" date="2023-07" db="EMBL/GenBank/DDBJ databases">
        <authorList>
            <person name="Aydin F."/>
            <person name="Tarhane S."/>
            <person name="Saticioglu I.B."/>
            <person name="Karakaya E."/>
            <person name="Abay S."/>
            <person name="Guran O."/>
            <person name="Bozkurt E."/>
            <person name="Uzum N."/>
            <person name="Olgun K."/>
            <person name="Jablonski D."/>
        </authorList>
    </citation>
    <scope>NUCLEOTIDE SEQUENCE</scope>
    <source>
        <strain evidence="1">Faydin-H75</strain>
    </source>
</reference>
<dbReference type="EMBL" id="JAUPEV010000003">
    <property type="protein sequence ID" value="MDO7252848.1"/>
    <property type="molecule type" value="Genomic_DNA"/>
</dbReference>
<keyword evidence="4" id="KW-1185">Reference proteome</keyword>
<reference evidence="1 3" key="3">
    <citation type="journal article" date="2024" name="Syst. Appl. Microbiol.">
        <title>Helicobacter cappadocius sp. nov., from lizards: The first psychrotrophic Helicobacter species.</title>
        <authorList>
            <person name="Aydin F."/>
            <person name="Tarhane S."/>
            <person name="Karakaya E."/>
            <person name="Abay S."/>
            <person name="Kayman T."/>
            <person name="Guran O."/>
            <person name="Bozkurt E."/>
            <person name="Uzum N."/>
            <person name="Avci A."/>
            <person name="Olgun K."/>
            <person name="Jablonski D."/>
            <person name="Guran C."/>
            <person name="Burcin Saticioglu I."/>
        </authorList>
    </citation>
    <scope>NUCLEOTIDE SEQUENCE [LARGE SCALE GENOMIC DNA]</scope>
    <source>
        <strain evidence="1">Faydin-H75</strain>
        <strain evidence="3">faydin-H76</strain>
    </source>
</reference>
<proteinExistence type="predicted"/>
<dbReference type="Pfam" id="PF16522">
    <property type="entry name" value="FliS_cochap"/>
    <property type="match status" value="1"/>
</dbReference>
<reference evidence="2 4" key="1">
    <citation type="submission" date="2023-07" db="EMBL/GenBank/DDBJ databases">
        <title>Unpublished Manusciprt.</title>
        <authorList>
            <person name="Aydin F."/>
            <person name="Tarhane S."/>
            <person name="Saticioglu I.B."/>
            <person name="Karakaya E."/>
            <person name="Abay S."/>
            <person name="Guran O."/>
            <person name="Bozkurt E."/>
            <person name="Uzum N."/>
            <person name="Olgun K."/>
            <person name="Jablonski D."/>
        </authorList>
    </citation>
    <scope>NUCLEOTIDE SEQUENCE</scope>
    <source>
        <strain evidence="4">faydin-H75</strain>
        <strain evidence="2">Faydin-H76</strain>
    </source>
</reference>
<keyword evidence="2" id="KW-0969">Cilium</keyword>
<dbReference type="InterPro" id="IPR038315">
    <property type="entry name" value="FliS_cochap_sf"/>
</dbReference>
<evidence type="ECO:0000313" key="3">
    <source>
        <dbReference type="Proteomes" id="UP001177258"/>
    </source>
</evidence>
<gene>
    <name evidence="1" type="ORF">Q5I04_02830</name>
    <name evidence="2" type="ORF">Q5I06_03760</name>
</gene>
<dbReference type="RefSeq" id="WP_305516694.1">
    <property type="nucleotide sequence ID" value="NZ_JAUPEV010000003.1"/>
</dbReference>
<protein>
    <submittedName>
        <fullName evidence="2">Flagellar FLiS export co-chaperone</fullName>
    </submittedName>
</protein>
<name>A0AA90PJB9_9HELI</name>
<evidence type="ECO:0000313" key="4">
    <source>
        <dbReference type="Proteomes" id="UP001240777"/>
    </source>
</evidence>
<dbReference type="InterPro" id="IPR032411">
    <property type="entry name" value="FliS_cochap"/>
</dbReference>
<keyword evidence="2" id="KW-0282">Flagellum</keyword>
<dbReference type="Gene3D" id="3.30.1120.180">
    <property type="entry name" value="Flagellar FLiS export co-chaperone, HP1076"/>
    <property type="match status" value="1"/>
</dbReference>
<sequence>MFDKDLLATFKKHLEGIDDSCRVNVSESCFNKERKIHKFGEDMKSANEFIGALQILDNALAKLIVQIQIVLVDDHFKDSDFKSLEGIVLKEINEIVQKCSFMGTLLFGSTLSVFSGKEEIIVEVFNPLDFFDNGGYENVCAYLEDKRAELDNCLKLVSAKISGQQIFGSDSSDAVSYDNFNAKDFLKMF</sequence>
<dbReference type="EMBL" id="JAUYZK010000004">
    <property type="protein sequence ID" value="MDP2538891.1"/>
    <property type="molecule type" value="Genomic_DNA"/>
</dbReference>
<organism evidence="2 3">
    <name type="scientific">Helicobacter cappadocius</name>
    <dbReference type="NCBI Taxonomy" id="3063998"/>
    <lineage>
        <taxon>Bacteria</taxon>
        <taxon>Pseudomonadati</taxon>
        <taxon>Campylobacterota</taxon>
        <taxon>Epsilonproteobacteria</taxon>
        <taxon>Campylobacterales</taxon>
        <taxon>Helicobacteraceae</taxon>
        <taxon>Helicobacter</taxon>
    </lineage>
</organism>
<dbReference type="Proteomes" id="UP001177258">
    <property type="component" value="Unassembled WGS sequence"/>
</dbReference>
<keyword evidence="2" id="KW-0966">Cell projection</keyword>
<evidence type="ECO:0000313" key="1">
    <source>
        <dbReference type="EMBL" id="MDO7252848.1"/>
    </source>
</evidence>
<dbReference type="AlphaFoldDB" id="A0AA90PJB9"/>
<evidence type="ECO:0000313" key="2">
    <source>
        <dbReference type="EMBL" id="MDP2538891.1"/>
    </source>
</evidence>
<dbReference type="Proteomes" id="UP001240777">
    <property type="component" value="Unassembled WGS sequence"/>
</dbReference>